<proteinExistence type="predicted"/>
<protein>
    <submittedName>
        <fullName evidence="2">Uncharacterized protein</fullName>
    </submittedName>
</protein>
<accession>A0A3M8CRE4</accession>
<keyword evidence="1" id="KW-1133">Transmembrane helix</keyword>
<evidence type="ECO:0000313" key="2">
    <source>
        <dbReference type="EMBL" id="RNB78254.1"/>
    </source>
</evidence>
<keyword evidence="1" id="KW-0472">Membrane</keyword>
<gene>
    <name evidence="2" type="ORF">EDM58_12190</name>
</gene>
<comment type="caution">
    <text evidence="2">The sequence shown here is derived from an EMBL/GenBank/DDBJ whole genome shotgun (WGS) entry which is preliminary data.</text>
</comment>
<evidence type="ECO:0000256" key="1">
    <source>
        <dbReference type="SAM" id="Phobius"/>
    </source>
</evidence>
<name>A0A3M8CRE4_9BACL</name>
<reference evidence="2 3" key="1">
    <citation type="submission" date="2018-10" db="EMBL/GenBank/DDBJ databases">
        <title>Phylogenomics of Brevibacillus.</title>
        <authorList>
            <person name="Dunlap C."/>
        </authorList>
    </citation>
    <scope>NUCLEOTIDE SEQUENCE [LARGE SCALE GENOMIC DNA]</scope>
    <source>
        <strain evidence="2 3">JCM 15085</strain>
    </source>
</reference>
<organism evidence="2 3">
    <name type="scientific">Brevibacillus panacihumi</name>
    <dbReference type="NCBI Taxonomy" id="497735"/>
    <lineage>
        <taxon>Bacteria</taxon>
        <taxon>Bacillati</taxon>
        <taxon>Bacillota</taxon>
        <taxon>Bacilli</taxon>
        <taxon>Bacillales</taxon>
        <taxon>Paenibacillaceae</taxon>
        <taxon>Brevibacillus</taxon>
    </lineage>
</organism>
<keyword evidence="1" id="KW-0812">Transmembrane</keyword>
<sequence length="82" mass="9625">MTEGPVPQEAFQKLFNWVSLFAYFYIVPLLLAGLLWLIRFFRRKGLSWFLSILLSVMYILFAAVIGYVLLFVFVLMFYGFAP</sequence>
<dbReference type="AlphaFoldDB" id="A0A3M8CRE4"/>
<evidence type="ECO:0000313" key="3">
    <source>
        <dbReference type="Proteomes" id="UP000281915"/>
    </source>
</evidence>
<feature type="transmembrane region" description="Helical" evidence="1">
    <location>
        <begin position="48"/>
        <end position="81"/>
    </location>
</feature>
<feature type="transmembrane region" description="Helical" evidence="1">
    <location>
        <begin position="20"/>
        <end position="41"/>
    </location>
</feature>
<dbReference type="EMBL" id="RHHT01000026">
    <property type="protein sequence ID" value="RNB78254.1"/>
    <property type="molecule type" value="Genomic_DNA"/>
</dbReference>
<dbReference type="Proteomes" id="UP000281915">
    <property type="component" value="Unassembled WGS sequence"/>
</dbReference>